<feature type="signal peptide" evidence="1">
    <location>
        <begin position="1"/>
        <end position="21"/>
    </location>
</feature>
<evidence type="ECO:0000313" key="3">
    <source>
        <dbReference type="EMBL" id="MDO5974555.1"/>
    </source>
</evidence>
<dbReference type="Gene3D" id="2.60.40.1190">
    <property type="match status" value="1"/>
</dbReference>
<evidence type="ECO:0000259" key="2">
    <source>
        <dbReference type="Pfam" id="PF06452"/>
    </source>
</evidence>
<organism evidence="3 4">
    <name type="scientific">Flavivirga jejuensis</name>
    <dbReference type="NCBI Taxonomy" id="870487"/>
    <lineage>
        <taxon>Bacteria</taxon>
        <taxon>Pseudomonadati</taxon>
        <taxon>Bacteroidota</taxon>
        <taxon>Flavobacteriia</taxon>
        <taxon>Flavobacteriales</taxon>
        <taxon>Flavobacteriaceae</taxon>
        <taxon>Flavivirga</taxon>
    </lineage>
</organism>
<comment type="caution">
    <text evidence="3">The sequence shown here is derived from an EMBL/GenBank/DDBJ whole genome shotgun (WGS) entry which is preliminary data.</text>
</comment>
<dbReference type="EMBL" id="JAUOEL010000003">
    <property type="protein sequence ID" value="MDO5974555.1"/>
    <property type="molecule type" value="Genomic_DNA"/>
</dbReference>
<feature type="chain" id="PRO_5045487558" evidence="1">
    <location>
        <begin position="22"/>
        <end position="360"/>
    </location>
</feature>
<keyword evidence="1" id="KW-0732">Signal</keyword>
<protein>
    <submittedName>
        <fullName evidence="3">Carbohydrate-binding family 9-like protein</fullName>
    </submittedName>
</protein>
<name>A0ABT8WN18_9FLAO</name>
<dbReference type="PANTHER" id="PTHR35532:SF5">
    <property type="entry name" value="CARBOHYDRATE-BINDING DOMAIN-CONTAINING PROTEIN"/>
    <property type="match status" value="1"/>
</dbReference>
<dbReference type="CDD" id="cd09620">
    <property type="entry name" value="CBM9_like_3"/>
    <property type="match status" value="1"/>
</dbReference>
<feature type="domain" description="Carbohydrate-binding" evidence="2">
    <location>
        <begin position="46"/>
        <end position="227"/>
    </location>
</feature>
<gene>
    <name evidence="3" type="ORF">Q4Q40_10190</name>
</gene>
<dbReference type="PANTHER" id="PTHR35532">
    <property type="entry name" value="SIMILAR TO POLYHYDROXYALKANOATE DEPOLYMERASE"/>
    <property type="match status" value="1"/>
</dbReference>
<reference evidence="3" key="1">
    <citation type="submission" date="2023-07" db="EMBL/GenBank/DDBJ databases">
        <title>Two novel species in the genus Flavivirga.</title>
        <authorList>
            <person name="Kwon K."/>
        </authorList>
    </citation>
    <scope>NUCLEOTIDE SEQUENCE</scope>
    <source>
        <strain evidence="3">KACC 14158</strain>
    </source>
</reference>
<dbReference type="PROSITE" id="PS51257">
    <property type="entry name" value="PROKAR_LIPOPROTEIN"/>
    <property type="match status" value="1"/>
</dbReference>
<dbReference type="SUPFAM" id="SSF49344">
    <property type="entry name" value="CBD9-like"/>
    <property type="match status" value="1"/>
</dbReference>
<evidence type="ECO:0000313" key="4">
    <source>
        <dbReference type="Proteomes" id="UP001176806"/>
    </source>
</evidence>
<dbReference type="Proteomes" id="UP001176806">
    <property type="component" value="Unassembled WGS sequence"/>
</dbReference>
<accession>A0ABT8WN18</accession>
<dbReference type="RefSeq" id="WP_303301693.1">
    <property type="nucleotide sequence ID" value="NZ_BAABDA010000050.1"/>
</dbReference>
<keyword evidence="4" id="KW-1185">Reference proteome</keyword>
<proteinExistence type="predicted"/>
<dbReference type="InterPro" id="IPR010502">
    <property type="entry name" value="Carb-bd_dom_fam9"/>
</dbReference>
<evidence type="ECO:0000256" key="1">
    <source>
        <dbReference type="SAM" id="SignalP"/>
    </source>
</evidence>
<sequence>MDFLGKYLWFILIGVSSVACAQTTEEIEEIVPKTYTAYKTSQKINIDGEGLDAAWRNMAWSEPFTDIEGEKQPKYKTQVKMLWDDTYYYILAKMEAPHVWANLTKRDTIIFYDNDFEVFIEPDGDTHNYYELEINALNTVWDLFITKPYRNNNAVLNDWNITGLKSAVKVNGTINNPEDKDEGWTLEIAIPWAVYKTGYFQKNVPTDTYWRVNFSRVNWDFQITDGKYERKRGANGKLLHEYNWVWSPMGVINMHEPEKWGYVYFSSESPKKENHFKIPEDEKIKWELYKMYRIQNAEFKAHNKYFTSLDSLTKSDIVVEGKIVKPKLENHSTGFNLSIKSPFTNKLLIVKEDGKFISKK</sequence>
<dbReference type="Pfam" id="PF06452">
    <property type="entry name" value="CBM9_1"/>
    <property type="match status" value="1"/>
</dbReference>